<dbReference type="Proteomes" id="UP000220841">
    <property type="component" value="Unassembled WGS sequence"/>
</dbReference>
<keyword evidence="1" id="KW-0378">Hydrolase</keyword>
<dbReference type="GO" id="GO:0008236">
    <property type="term" value="F:serine-type peptidase activity"/>
    <property type="evidence" value="ECO:0007669"/>
    <property type="project" value="UniProtKB-KW"/>
</dbReference>
<dbReference type="InterPro" id="IPR009003">
    <property type="entry name" value="Peptidase_S1_PA"/>
</dbReference>
<reference evidence="2 3" key="1">
    <citation type="submission" date="2017-09" db="EMBL/GenBank/DDBJ databases">
        <title>Large-scale bioinformatics analysis of Bacillus genomes uncovers conserved roles of natural products in bacterial physiology.</title>
        <authorList>
            <consortium name="Agbiome Team Llc"/>
            <person name="Bleich R.M."/>
            <person name="Grubbs K.J."/>
            <person name="Santa Maria K.C."/>
            <person name="Allen S.E."/>
            <person name="Farag S."/>
            <person name="Shank E.A."/>
            <person name="Bowers A."/>
        </authorList>
    </citation>
    <scope>NUCLEOTIDE SEQUENCE [LARGE SCALE GENOMIC DNA]</scope>
    <source>
        <strain evidence="2 3">AFS021349</strain>
    </source>
</reference>
<keyword evidence="1" id="KW-0645">Protease</keyword>
<dbReference type="InterPro" id="IPR043504">
    <property type="entry name" value="Peptidase_S1_PA_chymotrypsin"/>
</dbReference>
<evidence type="ECO:0000256" key="1">
    <source>
        <dbReference type="ARBA" id="ARBA00022825"/>
    </source>
</evidence>
<evidence type="ECO:0000313" key="3">
    <source>
        <dbReference type="Proteomes" id="UP000220841"/>
    </source>
</evidence>
<evidence type="ECO:0000313" key="2">
    <source>
        <dbReference type="EMBL" id="PEP97007.1"/>
    </source>
</evidence>
<proteinExistence type="predicted"/>
<dbReference type="SUPFAM" id="SSF50494">
    <property type="entry name" value="Trypsin-like serine proteases"/>
    <property type="match status" value="1"/>
</dbReference>
<evidence type="ECO:0008006" key="4">
    <source>
        <dbReference type="Google" id="ProtNLM"/>
    </source>
</evidence>
<dbReference type="AlphaFoldDB" id="A0A2A8H8X7"/>
<name>A0A2A8H8X7_9BACI</name>
<sequence length="345" mass="37255">MRQPSNIKVLTVQEQQEIQKVQQSVENDFLQFRNVTGIGAGVQQVNGIMTGTPSLLVFVDQKLPVETLETNQVIPKEINGIKTDVIQTGYLFAGTQQTLQFDTQTLSNRARPAKGGYSVAHRNVTAGTIATCVYDILPNGSTNPPAHGYGIPNRYYILSNNHVLANSNNANIGDPILQPGPLDGGNDPADRIATLSRFIPITFSLQVPLENQNNLVDAAIAEAPFHQIDRSIHWIGSVRGWRQKQNVTVGTRVMKVGRTTNHTHGVITAVNATVDVNYGSGRVARFRDQIITTNLSSGGDSGSLITTNDGVAIGLLFAGSSSVTIANHMEHVRSLLGIEVAENML</sequence>
<organism evidence="2 3">
    <name type="scientific">Bacillus toyonensis</name>
    <dbReference type="NCBI Taxonomy" id="155322"/>
    <lineage>
        <taxon>Bacteria</taxon>
        <taxon>Bacillati</taxon>
        <taxon>Bacillota</taxon>
        <taxon>Bacilli</taxon>
        <taxon>Bacillales</taxon>
        <taxon>Bacillaceae</taxon>
        <taxon>Bacillus</taxon>
        <taxon>Bacillus cereus group</taxon>
    </lineage>
</organism>
<gene>
    <name evidence="2" type="ORF">CN585_24670</name>
</gene>
<dbReference type="RefSeq" id="WP_098227401.1">
    <property type="nucleotide sequence ID" value="NZ_NUBY01000174.1"/>
</dbReference>
<dbReference type="EMBL" id="NUBY01000174">
    <property type="protein sequence ID" value="PEP97007.1"/>
    <property type="molecule type" value="Genomic_DNA"/>
</dbReference>
<keyword evidence="1" id="KW-0720">Serine protease</keyword>
<protein>
    <recommendedName>
        <fullName evidence="4">Serine protease</fullName>
    </recommendedName>
</protein>
<accession>A0A2A8H8X7</accession>
<dbReference type="Gene3D" id="2.40.10.10">
    <property type="entry name" value="Trypsin-like serine proteases"/>
    <property type="match status" value="1"/>
</dbReference>
<comment type="caution">
    <text evidence="2">The sequence shown here is derived from an EMBL/GenBank/DDBJ whole genome shotgun (WGS) entry which is preliminary data.</text>
</comment>